<evidence type="ECO:0000313" key="2">
    <source>
        <dbReference type="Proteomes" id="UP000634136"/>
    </source>
</evidence>
<accession>A0A834WN16</accession>
<sequence length="48" mass="5784">MNNNVLRKGINRRTRAQQFEDLKKYLKAEIDNKRYIKQLENENEGCTV</sequence>
<gene>
    <name evidence="1" type="ORF">G2W53_018102</name>
</gene>
<dbReference type="Proteomes" id="UP000634136">
    <property type="component" value="Unassembled WGS sequence"/>
</dbReference>
<evidence type="ECO:0000313" key="1">
    <source>
        <dbReference type="EMBL" id="KAF7826938.1"/>
    </source>
</evidence>
<organism evidence="1 2">
    <name type="scientific">Senna tora</name>
    <dbReference type="NCBI Taxonomy" id="362788"/>
    <lineage>
        <taxon>Eukaryota</taxon>
        <taxon>Viridiplantae</taxon>
        <taxon>Streptophyta</taxon>
        <taxon>Embryophyta</taxon>
        <taxon>Tracheophyta</taxon>
        <taxon>Spermatophyta</taxon>
        <taxon>Magnoliopsida</taxon>
        <taxon>eudicotyledons</taxon>
        <taxon>Gunneridae</taxon>
        <taxon>Pentapetalae</taxon>
        <taxon>rosids</taxon>
        <taxon>fabids</taxon>
        <taxon>Fabales</taxon>
        <taxon>Fabaceae</taxon>
        <taxon>Caesalpinioideae</taxon>
        <taxon>Cassia clade</taxon>
        <taxon>Senna</taxon>
    </lineage>
</organism>
<protein>
    <submittedName>
        <fullName evidence="1">Uncharacterized protein</fullName>
    </submittedName>
</protein>
<dbReference type="AlphaFoldDB" id="A0A834WN16"/>
<reference evidence="1" key="1">
    <citation type="submission" date="2020-09" db="EMBL/GenBank/DDBJ databases">
        <title>Genome-Enabled Discovery of Anthraquinone Biosynthesis in Senna tora.</title>
        <authorList>
            <person name="Kang S.-H."/>
            <person name="Pandey R.P."/>
            <person name="Lee C.-M."/>
            <person name="Sim J.-S."/>
            <person name="Jeong J.-T."/>
            <person name="Choi B.-S."/>
            <person name="Jung M."/>
            <person name="Ginzburg D."/>
            <person name="Zhao K."/>
            <person name="Won S.Y."/>
            <person name="Oh T.-J."/>
            <person name="Yu Y."/>
            <person name="Kim N.-H."/>
            <person name="Lee O.R."/>
            <person name="Lee T.-H."/>
            <person name="Bashyal P."/>
            <person name="Kim T.-S."/>
            <person name="Lee W.-H."/>
            <person name="Kawkins C."/>
            <person name="Kim C.-K."/>
            <person name="Kim J.S."/>
            <person name="Ahn B.O."/>
            <person name="Rhee S.Y."/>
            <person name="Sohng J.K."/>
        </authorList>
    </citation>
    <scope>NUCLEOTIDE SEQUENCE</scope>
    <source>
        <tissue evidence="1">Leaf</tissue>
    </source>
</reference>
<proteinExistence type="predicted"/>
<dbReference type="EMBL" id="JAAIUW010000006">
    <property type="protein sequence ID" value="KAF7826938.1"/>
    <property type="molecule type" value="Genomic_DNA"/>
</dbReference>
<name>A0A834WN16_9FABA</name>
<keyword evidence="2" id="KW-1185">Reference proteome</keyword>
<comment type="caution">
    <text evidence="1">The sequence shown here is derived from an EMBL/GenBank/DDBJ whole genome shotgun (WGS) entry which is preliminary data.</text>
</comment>